<dbReference type="Proteomes" id="UP000003729">
    <property type="component" value="Unassembled WGS sequence"/>
</dbReference>
<gene>
    <name evidence="1" type="ORF">PROVALCAL_01536</name>
</gene>
<reference evidence="1 2" key="2">
    <citation type="submission" date="2008-10" db="EMBL/GenBank/DDBJ databases">
        <authorList>
            <person name="Fulton L."/>
            <person name="Clifton S."/>
            <person name="Fulton B."/>
            <person name="Xu J."/>
            <person name="Minx P."/>
            <person name="Pepin K.H."/>
            <person name="Johnson M."/>
            <person name="Bhonagiri V."/>
            <person name="Nash W.E."/>
            <person name="Mardis E.R."/>
            <person name="Wilson R.K."/>
        </authorList>
    </citation>
    <scope>NUCLEOTIDE SEQUENCE [LARGE SCALE GENOMIC DNA]</scope>
    <source>
        <strain evidence="1 2">DSM 30120</strain>
    </source>
</reference>
<evidence type="ECO:0000313" key="2">
    <source>
        <dbReference type="Proteomes" id="UP000003729"/>
    </source>
</evidence>
<sequence length="47" mass="5560">MIAKVVFHLIEILAHSFFICSPCQKPRKYFRGFVVQKIFLSGYRVKL</sequence>
<organism evidence="1 2">
    <name type="scientific">Providencia alcalifaciens DSM 30120</name>
    <dbReference type="NCBI Taxonomy" id="520999"/>
    <lineage>
        <taxon>Bacteria</taxon>
        <taxon>Pseudomonadati</taxon>
        <taxon>Pseudomonadota</taxon>
        <taxon>Gammaproteobacteria</taxon>
        <taxon>Enterobacterales</taxon>
        <taxon>Morganellaceae</taxon>
        <taxon>Providencia</taxon>
    </lineage>
</organism>
<name>B6XDW1_9GAMM</name>
<evidence type="ECO:0000313" key="1">
    <source>
        <dbReference type="EMBL" id="EEB46422.1"/>
    </source>
</evidence>
<dbReference type="EMBL" id="ABXW01000042">
    <property type="protein sequence ID" value="EEB46422.1"/>
    <property type="molecule type" value="Genomic_DNA"/>
</dbReference>
<accession>B6XDW1</accession>
<reference evidence="1 2" key="1">
    <citation type="submission" date="2008-10" db="EMBL/GenBank/DDBJ databases">
        <title>Draft genome sequence of Providencia alcalifaciens (DSM 30120).</title>
        <authorList>
            <person name="Sudarsanam P."/>
            <person name="Ley R."/>
            <person name="Guruge J."/>
            <person name="Turnbaugh P.J."/>
            <person name="Mahowald M."/>
            <person name="Liep D."/>
            <person name="Gordon J."/>
        </authorList>
    </citation>
    <scope>NUCLEOTIDE SEQUENCE [LARGE SCALE GENOMIC DNA]</scope>
    <source>
        <strain evidence="1 2">DSM 30120</strain>
    </source>
</reference>
<protein>
    <submittedName>
        <fullName evidence="1">Uncharacterized protein</fullName>
    </submittedName>
</protein>
<comment type="caution">
    <text evidence="1">The sequence shown here is derived from an EMBL/GenBank/DDBJ whole genome shotgun (WGS) entry which is preliminary data.</text>
</comment>
<proteinExistence type="predicted"/>
<dbReference type="AlphaFoldDB" id="B6XDW1"/>